<dbReference type="GO" id="GO:0004040">
    <property type="term" value="F:amidase activity"/>
    <property type="evidence" value="ECO:0007669"/>
    <property type="project" value="InterPro"/>
</dbReference>
<evidence type="ECO:0000313" key="2">
    <source>
        <dbReference type="EMBL" id="MBD2801531.1"/>
    </source>
</evidence>
<dbReference type="Gene3D" id="1.10.530.10">
    <property type="match status" value="1"/>
</dbReference>
<dbReference type="Proteomes" id="UP001193920">
    <property type="component" value="Unassembled WGS sequence"/>
</dbReference>
<dbReference type="InterPro" id="IPR002901">
    <property type="entry name" value="MGlyc_endo_b_GlcNAc-like_dom"/>
</dbReference>
<dbReference type="AlphaFoldDB" id="A0AAW3YXE1"/>
<protein>
    <submittedName>
        <fullName evidence="2">N-acetylglucosaminidase</fullName>
    </submittedName>
</protein>
<reference evidence="2" key="1">
    <citation type="submission" date="2020-09" db="EMBL/GenBank/DDBJ databases">
        <authorList>
            <person name="Palma L."/>
            <person name="Caballero P."/>
            <person name="Berry C."/>
            <person name="Del Valle E."/>
        </authorList>
    </citation>
    <scope>NUCLEOTIDE SEQUENCE</scope>
    <source>
        <strain evidence="2">M</strain>
    </source>
</reference>
<dbReference type="SMART" id="SM00047">
    <property type="entry name" value="LYZ2"/>
    <property type="match status" value="1"/>
</dbReference>
<dbReference type="EMBL" id="JACXBF010000337">
    <property type="protein sequence ID" value="MBD2801531.1"/>
    <property type="molecule type" value="Genomic_DNA"/>
</dbReference>
<dbReference type="RefSeq" id="WP_323869244.1">
    <property type="nucleotide sequence ID" value="NZ_JACXBF010000337.1"/>
</dbReference>
<comment type="caution">
    <text evidence="2">The sequence shown here is derived from an EMBL/GenBank/DDBJ whole genome shotgun (WGS) entry which is preliminary data.</text>
</comment>
<feature type="domain" description="Mannosyl-glycoprotein endo-beta-N-acetylglucosamidase-like" evidence="1">
    <location>
        <begin position="812"/>
        <end position="959"/>
    </location>
</feature>
<name>A0AAW3YXE1_9GAMM</name>
<evidence type="ECO:0000259" key="1">
    <source>
        <dbReference type="SMART" id="SM00047"/>
    </source>
</evidence>
<proteinExistence type="predicted"/>
<dbReference type="Gene3D" id="3.90.1720.10">
    <property type="entry name" value="endopeptidase domain like (from Nostoc punctiforme)"/>
    <property type="match status" value="1"/>
</dbReference>
<accession>A0AAW3YXE1</accession>
<dbReference type="Pfam" id="PF01832">
    <property type="entry name" value="Glucosaminidase"/>
    <property type="match status" value="1"/>
</dbReference>
<organism evidence="2">
    <name type="scientific">Xenorhabdus szentirmaii</name>
    <dbReference type="NCBI Taxonomy" id="290112"/>
    <lineage>
        <taxon>Bacteria</taxon>
        <taxon>Pseudomonadati</taxon>
        <taxon>Pseudomonadota</taxon>
        <taxon>Gammaproteobacteria</taxon>
        <taxon>Enterobacterales</taxon>
        <taxon>Morganellaceae</taxon>
        <taxon>Xenorhabdus</taxon>
    </lineage>
</organism>
<gene>
    <name evidence="2" type="ORF">ID854_13970</name>
</gene>
<sequence length="974" mass="109802">MWNKDIAINTLNKRAKPKSQSDCAKFTRIAIESGGVKIEIPPPRPGNGAASAKDYGPSLEDVGFVAVYRYSGNPAELADVFSIPGQQAGDVVVIQSKEGSPHGHMAMFNGTHWVSDFKQSNGPYPGPGYRKLKPSFVMYRYGAEKTEEKPKEEPVKQNKKIKISWPIPKNNRGAEFSDQDEILAHLEGEPSGYYLLGRNGMWHGGIHITSVTTPWCALSGNDPAELKDLPKEEDRYKGEQALRCMADGEVVAFRVCKNYLEAPWIAGNLKYSGSFLLVRHRIQPGKTDKSALTFYSLYMQMAPWLVYEYQHSQQANDYVIQGNLAAYEDKELSQKTKKVLPKQTRVTWDEKNTELVTENKAGRKFGCVTLEQDVKFKQFTFTKGEKVWVLVDRDNIKKGGKSLEQIAPGWLKPYLPGGKEPLEFDKVVSVKKPYSISAGDAVGHLGYVQLPIREGHKARYRAHIETLTIDDNLATFLTNPDAVKEGTEYLKYKPGLTRYSFDVRTKEFVKQEVKTRSNGIITLSKAKKEIVKNEKDKTQKEYYQIHKEACWLEKADVEIISQYDLGKLGFTMLTESPVESFDHLDGKNAPTVLVRNLLELLKKAAEQDLRLTHALAPRNYQRLLDKIDSLKASDKPARYSEAEFLQAIHNPHVRDELYRTIVKHPSEWYYRSTDSFWETLLTIWKKSSSEIARYNIETIDKLVWMPDVKEFKSKPEVWHMHPLVFLGAFKSSGRFLIKYTHYNTTLKEALDIQINLKNKGGPTMQKGGNFPLITKEETLPYLDPKQHMSESDLYQYLDISAPVSISKEQLAKYLSDKGILKGKENVFLSAAEKYGVNAIYLAVHASLETGKGTSPLGTGLEVNGVKVYNMYGIGAFDGRAVETGKKKAAKEGWTTPEKAIDGGAKWIAAHFINSSSGAQNTLYKMRWNPAKPGTHQYATAANWALSQAKTLKKECDNFPDVVLPLDIPVYKEGN</sequence>
<reference evidence="2" key="2">
    <citation type="journal article" date="2024" name="Toxins">
        <title>Genome Sequence Analysis of Native Xenorhabdus Strains Isolated from Entomopathogenic Nematodes in Argentina.</title>
        <authorList>
            <person name="Palma L."/>
            <person name="Frizzo L."/>
            <person name="Kaiser S."/>
            <person name="Berry C."/>
            <person name="Caballero P."/>
            <person name="Bode H.B."/>
            <person name="Del Valle E.E."/>
        </authorList>
    </citation>
    <scope>NUCLEOTIDE SEQUENCE</scope>
    <source>
        <strain evidence="2">M</strain>
    </source>
</reference>